<protein>
    <submittedName>
        <fullName evidence="2">Uncharacterized protein</fullName>
    </submittedName>
</protein>
<sequence>MLEADEGRAAARRREYLAAGGEGFLRHGAAEEPAAFLRGRRGDGGTAGVNSVGGLAGPRGLGVVEEEIFGHGVRLLLHRVLVRRTRASGSCRVGAVLPSGGEDRAGLAESVGLSELTPARGGPRDRGVAHPRSR</sequence>
<feature type="region of interest" description="Disordered" evidence="1">
    <location>
        <begin position="95"/>
        <end position="134"/>
    </location>
</feature>
<proteinExistence type="predicted"/>
<name>A0A6J4Q799_9ACTN</name>
<dbReference type="EMBL" id="CADCUW010000431">
    <property type="protein sequence ID" value="CAA9436475.1"/>
    <property type="molecule type" value="Genomic_DNA"/>
</dbReference>
<reference evidence="2" key="1">
    <citation type="submission" date="2020-02" db="EMBL/GenBank/DDBJ databases">
        <authorList>
            <person name="Meier V. D."/>
        </authorList>
    </citation>
    <scope>NUCLEOTIDE SEQUENCE</scope>
    <source>
        <strain evidence="2">AVDCRST_MAG01</strain>
    </source>
</reference>
<dbReference type="AlphaFoldDB" id="A0A6J4Q799"/>
<accession>A0A6J4Q799</accession>
<evidence type="ECO:0000256" key="1">
    <source>
        <dbReference type="SAM" id="MobiDB-lite"/>
    </source>
</evidence>
<gene>
    <name evidence="2" type="ORF">AVDCRST_MAG01-01-3299</name>
</gene>
<organism evidence="2">
    <name type="scientific">uncultured Rubrobacteraceae bacterium</name>
    <dbReference type="NCBI Taxonomy" id="349277"/>
    <lineage>
        <taxon>Bacteria</taxon>
        <taxon>Bacillati</taxon>
        <taxon>Actinomycetota</taxon>
        <taxon>Rubrobacteria</taxon>
        <taxon>Rubrobacterales</taxon>
        <taxon>Rubrobacteraceae</taxon>
        <taxon>environmental samples</taxon>
    </lineage>
</organism>
<evidence type="ECO:0000313" key="2">
    <source>
        <dbReference type="EMBL" id="CAA9436475.1"/>
    </source>
</evidence>